<dbReference type="Gramene" id="Pp3c16_8330V3.1">
    <property type="protein sequence ID" value="Pp3c16_8330V3.1"/>
    <property type="gene ID" value="Pp3c16_8330"/>
</dbReference>
<dbReference type="Proteomes" id="UP000006727">
    <property type="component" value="Chromosome 16"/>
</dbReference>
<dbReference type="EMBL" id="ABEU02000016">
    <property type="protein sequence ID" value="PNR37550.1"/>
    <property type="molecule type" value="Genomic_DNA"/>
</dbReference>
<proteinExistence type="predicted"/>
<dbReference type="InParanoid" id="A0A2K1J7N8"/>
<keyword evidence="3" id="KW-1185">Reference proteome</keyword>
<reference evidence="2" key="3">
    <citation type="submission" date="2020-12" db="UniProtKB">
        <authorList>
            <consortium name="EnsemblPlants"/>
        </authorList>
    </citation>
    <scope>IDENTIFICATION</scope>
</reference>
<accession>A0A2K1J7N8</accession>
<protein>
    <submittedName>
        <fullName evidence="1 2">Uncharacterized protein</fullName>
    </submittedName>
</protein>
<name>A0A2K1J7N8_PHYPA</name>
<evidence type="ECO:0000313" key="3">
    <source>
        <dbReference type="Proteomes" id="UP000006727"/>
    </source>
</evidence>
<evidence type="ECO:0000313" key="2">
    <source>
        <dbReference type="EnsemblPlants" id="Pp3c16_8330V3.1"/>
    </source>
</evidence>
<evidence type="ECO:0000313" key="1">
    <source>
        <dbReference type="EMBL" id="PNR37550.1"/>
    </source>
</evidence>
<dbReference type="AlphaFoldDB" id="A0A2K1J7N8"/>
<dbReference type="EnsemblPlants" id="Pp3c16_8330V3.1">
    <property type="protein sequence ID" value="Pp3c16_8330V3.1"/>
    <property type="gene ID" value="Pp3c16_8330"/>
</dbReference>
<gene>
    <name evidence="1" type="ORF">PHYPA_020659</name>
</gene>
<organism evidence="1">
    <name type="scientific">Physcomitrium patens</name>
    <name type="common">Spreading-leaved earth moss</name>
    <name type="synonym">Physcomitrella patens</name>
    <dbReference type="NCBI Taxonomy" id="3218"/>
    <lineage>
        <taxon>Eukaryota</taxon>
        <taxon>Viridiplantae</taxon>
        <taxon>Streptophyta</taxon>
        <taxon>Embryophyta</taxon>
        <taxon>Bryophyta</taxon>
        <taxon>Bryophytina</taxon>
        <taxon>Bryopsida</taxon>
        <taxon>Funariidae</taxon>
        <taxon>Funariales</taxon>
        <taxon>Funariaceae</taxon>
        <taxon>Physcomitrium</taxon>
    </lineage>
</organism>
<reference evidence="1 3" key="2">
    <citation type="journal article" date="2018" name="Plant J.">
        <title>The Physcomitrella patens chromosome-scale assembly reveals moss genome structure and evolution.</title>
        <authorList>
            <person name="Lang D."/>
            <person name="Ullrich K.K."/>
            <person name="Murat F."/>
            <person name="Fuchs J."/>
            <person name="Jenkins J."/>
            <person name="Haas F.B."/>
            <person name="Piednoel M."/>
            <person name="Gundlach H."/>
            <person name="Van Bel M."/>
            <person name="Meyberg R."/>
            <person name="Vives C."/>
            <person name="Morata J."/>
            <person name="Symeonidi A."/>
            <person name="Hiss M."/>
            <person name="Muchero W."/>
            <person name="Kamisugi Y."/>
            <person name="Saleh O."/>
            <person name="Blanc G."/>
            <person name="Decker E.L."/>
            <person name="van Gessel N."/>
            <person name="Grimwood J."/>
            <person name="Hayes R.D."/>
            <person name="Graham S.W."/>
            <person name="Gunter L.E."/>
            <person name="McDaniel S.F."/>
            <person name="Hoernstein S.N.W."/>
            <person name="Larsson A."/>
            <person name="Li F.W."/>
            <person name="Perroud P.F."/>
            <person name="Phillips J."/>
            <person name="Ranjan P."/>
            <person name="Rokshar D.S."/>
            <person name="Rothfels C.J."/>
            <person name="Schneider L."/>
            <person name="Shu S."/>
            <person name="Stevenson D.W."/>
            <person name="Thummler F."/>
            <person name="Tillich M."/>
            <person name="Villarreal Aguilar J.C."/>
            <person name="Widiez T."/>
            <person name="Wong G.K."/>
            <person name="Wymore A."/>
            <person name="Zhang Y."/>
            <person name="Zimmer A.D."/>
            <person name="Quatrano R.S."/>
            <person name="Mayer K.F.X."/>
            <person name="Goodstein D."/>
            <person name="Casacuberta J.M."/>
            <person name="Vandepoele K."/>
            <person name="Reski R."/>
            <person name="Cuming A.C."/>
            <person name="Tuskan G.A."/>
            <person name="Maumus F."/>
            <person name="Salse J."/>
            <person name="Schmutz J."/>
            <person name="Rensing S.A."/>
        </authorList>
    </citation>
    <scope>NUCLEOTIDE SEQUENCE [LARGE SCALE GENOMIC DNA]</scope>
    <source>
        <strain evidence="2 3">cv. Gransden 2004</strain>
    </source>
</reference>
<reference evidence="1 3" key="1">
    <citation type="journal article" date="2008" name="Science">
        <title>The Physcomitrella genome reveals evolutionary insights into the conquest of land by plants.</title>
        <authorList>
            <person name="Rensing S."/>
            <person name="Lang D."/>
            <person name="Zimmer A."/>
            <person name="Terry A."/>
            <person name="Salamov A."/>
            <person name="Shapiro H."/>
            <person name="Nishiyama T."/>
            <person name="Perroud P.-F."/>
            <person name="Lindquist E."/>
            <person name="Kamisugi Y."/>
            <person name="Tanahashi T."/>
            <person name="Sakakibara K."/>
            <person name="Fujita T."/>
            <person name="Oishi K."/>
            <person name="Shin-I T."/>
            <person name="Kuroki Y."/>
            <person name="Toyoda A."/>
            <person name="Suzuki Y."/>
            <person name="Hashimoto A."/>
            <person name="Yamaguchi K."/>
            <person name="Sugano A."/>
            <person name="Kohara Y."/>
            <person name="Fujiyama A."/>
            <person name="Anterola A."/>
            <person name="Aoki S."/>
            <person name="Ashton N."/>
            <person name="Barbazuk W.B."/>
            <person name="Barker E."/>
            <person name="Bennetzen J."/>
            <person name="Bezanilla M."/>
            <person name="Blankenship R."/>
            <person name="Cho S.H."/>
            <person name="Dutcher S."/>
            <person name="Estelle M."/>
            <person name="Fawcett J.A."/>
            <person name="Gundlach H."/>
            <person name="Hanada K."/>
            <person name="Heyl A."/>
            <person name="Hicks K.A."/>
            <person name="Hugh J."/>
            <person name="Lohr M."/>
            <person name="Mayer K."/>
            <person name="Melkozernov A."/>
            <person name="Murata T."/>
            <person name="Nelson D."/>
            <person name="Pils B."/>
            <person name="Prigge M."/>
            <person name="Reiss B."/>
            <person name="Renner T."/>
            <person name="Rombauts S."/>
            <person name="Rushton P."/>
            <person name="Sanderfoot A."/>
            <person name="Schween G."/>
            <person name="Shiu S.-H."/>
            <person name="Stueber K."/>
            <person name="Theodoulou F.L."/>
            <person name="Tu H."/>
            <person name="Van de Peer Y."/>
            <person name="Verrier P.J."/>
            <person name="Waters E."/>
            <person name="Wood A."/>
            <person name="Yang L."/>
            <person name="Cove D."/>
            <person name="Cuming A."/>
            <person name="Hasebe M."/>
            <person name="Lucas S."/>
            <person name="Mishler D.B."/>
            <person name="Reski R."/>
            <person name="Grigoriev I."/>
            <person name="Quatrano R.S."/>
            <person name="Boore J.L."/>
        </authorList>
    </citation>
    <scope>NUCLEOTIDE SEQUENCE [LARGE SCALE GENOMIC DNA]</scope>
    <source>
        <strain evidence="2 3">cv. Gransden 2004</strain>
    </source>
</reference>
<sequence length="71" mass="8092">MEDSLADKIMYRCIYEQALGKKLLKPVSLKDAKGQYPRQDKKHEEILRSGWIRLAGDGYTLLGRKDGLPSV</sequence>